<reference evidence="4" key="1">
    <citation type="submission" date="2022-11" db="UniProtKB">
        <authorList>
            <consortium name="WormBaseParasite"/>
        </authorList>
    </citation>
    <scope>IDENTIFICATION</scope>
</reference>
<dbReference type="PANTHER" id="PTHR11328:SF28">
    <property type="entry name" value="MAJOR FACILITATOR SUPERFAMILY DOMAIN-CONTAINING PROTEIN 12"/>
    <property type="match status" value="1"/>
</dbReference>
<dbReference type="Proteomes" id="UP000887540">
    <property type="component" value="Unplaced"/>
</dbReference>
<feature type="transmembrane region" description="Helical" evidence="2">
    <location>
        <begin position="44"/>
        <end position="62"/>
    </location>
</feature>
<keyword evidence="3" id="KW-1185">Reference proteome</keyword>
<evidence type="ECO:0000256" key="1">
    <source>
        <dbReference type="ARBA" id="ARBA00008335"/>
    </source>
</evidence>
<accession>A0A914EEK0</accession>
<dbReference type="GO" id="GO:0015293">
    <property type="term" value="F:symporter activity"/>
    <property type="evidence" value="ECO:0007669"/>
    <property type="project" value="InterPro"/>
</dbReference>
<feature type="transmembrane region" description="Helical" evidence="2">
    <location>
        <begin position="179"/>
        <end position="201"/>
    </location>
</feature>
<keyword evidence="2" id="KW-0812">Transmembrane</keyword>
<comment type="similarity">
    <text evidence="1">Belongs to the major facilitator superfamily.</text>
</comment>
<dbReference type="InterPro" id="IPR039672">
    <property type="entry name" value="MFS_2"/>
</dbReference>
<feature type="transmembrane region" description="Helical" evidence="2">
    <location>
        <begin position="7"/>
        <end position="24"/>
    </location>
</feature>
<dbReference type="PANTHER" id="PTHR11328">
    <property type="entry name" value="MAJOR FACILITATOR SUPERFAMILY DOMAIN-CONTAINING PROTEIN"/>
    <property type="match status" value="1"/>
</dbReference>
<dbReference type="AlphaFoldDB" id="A0A914EEK0"/>
<dbReference type="GO" id="GO:0005886">
    <property type="term" value="C:plasma membrane"/>
    <property type="evidence" value="ECO:0007669"/>
    <property type="project" value="TreeGrafter"/>
</dbReference>
<proteinExistence type="inferred from homology"/>
<evidence type="ECO:0000256" key="2">
    <source>
        <dbReference type="SAM" id="Phobius"/>
    </source>
</evidence>
<dbReference type="GO" id="GO:0008643">
    <property type="term" value="P:carbohydrate transport"/>
    <property type="evidence" value="ECO:0007669"/>
    <property type="project" value="InterPro"/>
</dbReference>
<name>A0A914EEK0_9BILA</name>
<dbReference type="SUPFAM" id="SSF103473">
    <property type="entry name" value="MFS general substrate transporter"/>
    <property type="match status" value="1"/>
</dbReference>
<evidence type="ECO:0000313" key="4">
    <source>
        <dbReference type="WBParaSite" id="ACRNAN_scaffold7703.g7494.t1"/>
    </source>
</evidence>
<organism evidence="3 4">
    <name type="scientific">Acrobeloides nanus</name>
    <dbReference type="NCBI Taxonomy" id="290746"/>
    <lineage>
        <taxon>Eukaryota</taxon>
        <taxon>Metazoa</taxon>
        <taxon>Ecdysozoa</taxon>
        <taxon>Nematoda</taxon>
        <taxon>Chromadorea</taxon>
        <taxon>Rhabditida</taxon>
        <taxon>Tylenchina</taxon>
        <taxon>Cephalobomorpha</taxon>
        <taxon>Cephaloboidea</taxon>
        <taxon>Cephalobidae</taxon>
        <taxon>Acrobeloides</taxon>
    </lineage>
</organism>
<keyword evidence="2" id="KW-1133">Transmembrane helix</keyword>
<protein>
    <submittedName>
        <fullName evidence="4">Uncharacterized protein</fullName>
    </submittedName>
</protein>
<dbReference type="InterPro" id="IPR036259">
    <property type="entry name" value="MFS_trans_sf"/>
</dbReference>
<dbReference type="WBParaSite" id="ACRNAN_scaffold7703.g7494.t1">
    <property type="protein sequence ID" value="ACRNAN_scaffold7703.g7494.t1"/>
    <property type="gene ID" value="ACRNAN_scaffold7703.g7494"/>
</dbReference>
<sequence>MNSFRYGFAVLANLVVFVFMYVFLNRSDVNDEIGPLDLIHFRNMGFIVVGLGLFMDTVFYSTTREPKDGRRLSRLNSISSDTSHLARMTWRDWFSQIPFYQVGLLYTFSRLFINVSQVYFPFYITLHLGLPKESGAFVYGAMSLMDKLTNGIAYQVIELLNPNCDPKTSDECGNFYRNIMVFVPGACVVLIVLVLLTFNAAQVGIRRREARSNDRQQLITE</sequence>
<keyword evidence="2" id="KW-0472">Membrane</keyword>
<evidence type="ECO:0000313" key="3">
    <source>
        <dbReference type="Proteomes" id="UP000887540"/>
    </source>
</evidence>